<dbReference type="GO" id="GO:0005886">
    <property type="term" value="C:plasma membrane"/>
    <property type="evidence" value="ECO:0007669"/>
    <property type="project" value="UniProtKB-SubCell"/>
</dbReference>
<evidence type="ECO:0000256" key="7">
    <source>
        <dbReference type="SAM" id="Phobius"/>
    </source>
</evidence>
<evidence type="ECO:0000259" key="8">
    <source>
        <dbReference type="Pfam" id="PF03600"/>
    </source>
</evidence>
<dbReference type="InterPro" id="IPR004680">
    <property type="entry name" value="Cit_transptr-like_dom"/>
</dbReference>
<dbReference type="Proteomes" id="UP000078543">
    <property type="component" value="Unassembled WGS sequence"/>
</dbReference>
<reference evidence="9 10" key="1">
    <citation type="submission" date="2016-04" db="EMBL/GenBank/DDBJ databases">
        <title>Draft genome sequence of freshwater magnetotactic bacteria Magnetospirillum marisnigri SP-1 and Magnetospirillum moscoviense BB-1.</title>
        <authorList>
            <person name="Koziaeva V."/>
            <person name="Dziuba M.V."/>
            <person name="Ivanov T.M."/>
            <person name="Kuznetsov B."/>
            <person name="Grouzdev D.S."/>
        </authorList>
    </citation>
    <scope>NUCLEOTIDE SEQUENCE [LARGE SCALE GENOMIC DNA]</scope>
    <source>
        <strain evidence="9 10">BB-1</strain>
    </source>
</reference>
<evidence type="ECO:0000256" key="5">
    <source>
        <dbReference type="ARBA" id="ARBA00022989"/>
    </source>
</evidence>
<dbReference type="PANTHER" id="PTHR43302:SF5">
    <property type="entry name" value="TRANSPORTER ARSB-RELATED"/>
    <property type="match status" value="1"/>
</dbReference>
<keyword evidence="5 7" id="KW-1133">Transmembrane helix</keyword>
<sequence length="409" mass="42817">MDTVTVGLFVFTYVGMALGRVPGLKLDRTGIALLAAVGLLVSGAMDVDQAGAAIDIPTLLLLFALMIVSAQFQEAGLYRMAAARVAAATGSSSRILLVTILVSGLLSAILANDIVVFAMTPILAEGVRQRGLDPRPFLLGLAGGANAGSAMTVIGNPQNILIGQVGGLDFWHFMVACAVPALVSLIVVHRMILWLWKGALTAEPQPPAAVPVPRPDPWQYGKGVAAIVFLLALFATDLPREVGALLVAGLLLLSRRLASRDMIGAVDWHLLLLFACLFVVTDAFSSTGMASTGIELLAEAGWLPDRLSTMAPMMLAASNTIGNVPATMLLLSLWPVDDVGPLYGMALLSTLAGNLLLVGSLANIIVAERAAASGVKLSFLDFARAGIPMTLATMAVAVAWLWAGQWMVW</sequence>
<accession>A0A178MSJ5</accession>
<feature type="transmembrane region" description="Helical" evidence="7">
    <location>
        <begin position="170"/>
        <end position="196"/>
    </location>
</feature>
<dbReference type="OrthoDB" id="9774335at2"/>
<dbReference type="RefSeq" id="WP_068499229.1">
    <property type="nucleotide sequence ID" value="NZ_LWQU01000129.1"/>
</dbReference>
<feature type="transmembrane region" description="Helical" evidence="7">
    <location>
        <begin position="310"/>
        <end position="331"/>
    </location>
</feature>
<evidence type="ECO:0000256" key="1">
    <source>
        <dbReference type="ARBA" id="ARBA00004651"/>
    </source>
</evidence>
<evidence type="ECO:0000256" key="3">
    <source>
        <dbReference type="ARBA" id="ARBA00022475"/>
    </source>
</evidence>
<proteinExistence type="predicted"/>
<organism evidence="9 10">
    <name type="scientific">Magnetospirillum moscoviense</name>
    <dbReference type="NCBI Taxonomy" id="1437059"/>
    <lineage>
        <taxon>Bacteria</taxon>
        <taxon>Pseudomonadati</taxon>
        <taxon>Pseudomonadota</taxon>
        <taxon>Alphaproteobacteria</taxon>
        <taxon>Rhodospirillales</taxon>
        <taxon>Rhodospirillaceae</taxon>
        <taxon>Magnetospirillum</taxon>
    </lineage>
</organism>
<feature type="transmembrane region" description="Helical" evidence="7">
    <location>
        <begin position="95"/>
        <end position="124"/>
    </location>
</feature>
<gene>
    <name evidence="9" type="ORF">A6A05_10700</name>
</gene>
<dbReference type="Pfam" id="PF03600">
    <property type="entry name" value="CitMHS"/>
    <property type="match status" value="1"/>
</dbReference>
<dbReference type="STRING" id="1437059.A6A05_10700"/>
<feature type="transmembrane region" description="Helical" evidence="7">
    <location>
        <begin position="385"/>
        <end position="403"/>
    </location>
</feature>
<name>A0A178MSJ5_9PROT</name>
<dbReference type="EMBL" id="LWQU01000129">
    <property type="protein sequence ID" value="OAN52445.1"/>
    <property type="molecule type" value="Genomic_DNA"/>
</dbReference>
<evidence type="ECO:0000256" key="2">
    <source>
        <dbReference type="ARBA" id="ARBA00022448"/>
    </source>
</evidence>
<protein>
    <submittedName>
        <fullName evidence="9">Anion transporter</fullName>
    </submittedName>
</protein>
<evidence type="ECO:0000313" key="9">
    <source>
        <dbReference type="EMBL" id="OAN52445.1"/>
    </source>
</evidence>
<feature type="transmembrane region" description="Helical" evidence="7">
    <location>
        <begin position="136"/>
        <end position="155"/>
    </location>
</feature>
<feature type="transmembrane region" description="Helical" evidence="7">
    <location>
        <begin position="29"/>
        <end position="45"/>
    </location>
</feature>
<keyword evidence="2" id="KW-0813">Transport</keyword>
<keyword evidence="10" id="KW-1185">Reference proteome</keyword>
<evidence type="ECO:0000256" key="4">
    <source>
        <dbReference type="ARBA" id="ARBA00022692"/>
    </source>
</evidence>
<comment type="subcellular location">
    <subcellularLocation>
        <location evidence="1">Cell membrane</location>
        <topology evidence="1">Multi-pass membrane protein</topology>
    </subcellularLocation>
</comment>
<comment type="caution">
    <text evidence="9">The sequence shown here is derived from an EMBL/GenBank/DDBJ whole genome shotgun (WGS) entry which is preliminary data.</text>
</comment>
<evidence type="ECO:0000313" key="10">
    <source>
        <dbReference type="Proteomes" id="UP000078543"/>
    </source>
</evidence>
<feature type="transmembrane region" description="Helical" evidence="7">
    <location>
        <begin position="52"/>
        <end position="72"/>
    </location>
</feature>
<keyword evidence="4 7" id="KW-0812">Transmembrane</keyword>
<dbReference type="AlphaFoldDB" id="A0A178MSJ5"/>
<keyword evidence="3" id="KW-1003">Cell membrane</keyword>
<feature type="domain" description="Citrate transporter-like" evidence="8">
    <location>
        <begin position="25"/>
        <end position="331"/>
    </location>
</feature>
<feature type="transmembrane region" description="Helical" evidence="7">
    <location>
        <begin position="270"/>
        <end position="290"/>
    </location>
</feature>
<dbReference type="GO" id="GO:0055085">
    <property type="term" value="P:transmembrane transport"/>
    <property type="evidence" value="ECO:0007669"/>
    <property type="project" value="InterPro"/>
</dbReference>
<feature type="transmembrane region" description="Helical" evidence="7">
    <location>
        <begin position="343"/>
        <end position="365"/>
    </location>
</feature>
<dbReference type="PANTHER" id="PTHR43302">
    <property type="entry name" value="TRANSPORTER ARSB-RELATED"/>
    <property type="match status" value="1"/>
</dbReference>
<evidence type="ECO:0000256" key="6">
    <source>
        <dbReference type="ARBA" id="ARBA00023136"/>
    </source>
</evidence>
<dbReference type="CDD" id="cd01117">
    <property type="entry name" value="YbiR_permease"/>
    <property type="match status" value="1"/>
</dbReference>
<keyword evidence="6 7" id="KW-0472">Membrane</keyword>